<dbReference type="Gene3D" id="1.10.730.10">
    <property type="entry name" value="Isoleucyl-tRNA Synthetase, Domain 1"/>
    <property type="match status" value="1"/>
</dbReference>
<keyword evidence="4" id="KW-0030">Aminoacyl-tRNA synthetase</keyword>
<evidence type="ECO:0000256" key="3">
    <source>
        <dbReference type="ARBA" id="ARBA00022840"/>
    </source>
</evidence>
<dbReference type="KEGG" id="atx:GCD22_03124"/>
<protein>
    <submittedName>
        <fullName evidence="5">Uncharacterized protein</fullName>
    </submittedName>
</protein>
<sequence length="99" mass="11178">MAVPFGQDGDFGQRALIDRINNDLGNDLGNLLNRLIGMSYKYFDGVIVSGQCEKYYSEELKRIQTVIGELEANYFELKQGNSRRACTTFTISMQVAVTR</sequence>
<dbReference type="GO" id="GO:0005524">
    <property type="term" value="F:ATP binding"/>
    <property type="evidence" value="ECO:0007669"/>
    <property type="project" value="UniProtKB-KW"/>
</dbReference>
<proteinExistence type="predicted"/>
<evidence type="ECO:0000256" key="2">
    <source>
        <dbReference type="ARBA" id="ARBA00022741"/>
    </source>
</evidence>
<name>A0A5P9XU94_ACITH</name>
<organism evidence="5 6">
    <name type="scientific">Acidithiobacillus thiooxidans ATCC 19377</name>
    <dbReference type="NCBI Taxonomy" id="637390"/>
    <lineage>
        <taxon>Bacteria</taxon>
        <taxon>Pseudomonadati</taxon>
        <taxon>Pseudomonadota</taxon>
        <taxon>Acidithiobacillia</taxon>
        <taxon>Acidithiobacillales</taxon>
        <taxon>Acidithiobacillaceae</taxon>
        <taxon>Acidithiobacillus</taxon>
    </lineage>
</organism>
<reference evidence="5 6" key="1">
    <citation type="submission" date="2019-10" db="EMBL/GenBank/DDBJ databases">
        <authorList>
            <person name="Wang R."/>
        </authorList>
    </citation>
    <scope>NUCLEOTIDE SEQUENCE [LARGE SCALE GENOMIC DNA]</scope>
    <source>
        <strain evidence="5 6">ATCC 19377</strain>
    </source>
</reference>
<keyword evidence="2" id="KW-0547">Nucleotide-binding</keyword>
<accession>A0A5P9XU94</accession>
<dbReference type="GO" id="GO:0006418">
    <property type="term" value="P:tRNA aminoacylation for protein translation"/>
    <property type="evidence" value="ECO:0007669"/>
    <property type="project" value="InterPro"/>
</dbReference>
<evidence type="ECO:0000313" key="6">
    <source>
        <dbReference type="Proteomes" id="UP000363590"/>
    </source>
</evidence>
<dbReference type="GeneID" id="64728675"/>
<evidence type="ECO:0000256" key="1">
    <source>
        <dbReference type="ARBA" id="ARBA00022598"/>
    </source>
</evidence>
<evidence type="ECO:0000256" key="4">
    <source>
        <dbReference type="ARBA" id="ARBA00023146"/>
    </source>
</evidence>
<dbReference type="AlphaFoldDB" id="A0A5P9XU94"/>
<dbReference type="GO" id="GO:0004812">
    <property type="term" value="F:aminoacyl-tRNA ligase activity"/>
    <property type="evidence" value="ECO:0007669"/>
    <property type="project" value="UniProtKB-KW"/>
</dbReference>
<dbReference type="Proteomes" id="UP000363590">
    <property type="component" value="Chromosome"/>
</dbReference>
<dbReference type="EMBL" id="CP045571">
    <property type="protein sequence ID" value="QFX97229.1"/>
    <property type="molecule type" value="Genomic_DNA"/>
</dbReference>
<dbReference type="RefSeq" id="WP_031572243.1">
    <property type="nucleotide sequence ID" value="NZ_CP045571.1"/>
</dbReference>
<gene>
    <name evidence="5" type="ORF">GCD22_03124</name>
</gene>
<dbReference type="SUPFAM" id="SSF47323">
    <property type="entry name" value="Anticodon-binding domain of a subclass of class I aminoacyl-tRNA synthetases"/>
    <property type="match status" value="1"/>
</dbReference>
<keyword evidence="3" id="KW-0067">ATP-binding</keyword>
<dbReference type="InterPro" id="IPR009080">
    <property type="entry name" value="tRNAsynth_Ia_anticodon-bd"/>
</dbReference>
<keyword evidence="1" id="KW-0436">Ligase</keyword>
<evidence type="ECO:0000313" key="5">
    <source>
        <dbReference type="EMBL" id="QFX97229.1"/>
    </source>
</evidence>